<dbReference type="RefSeq" id="WP_005398008.1">
    <property type="nucleotide sequence ID" value="NZ_JH601088.1"/>
</dbReference>
<organism evidence="2 3">
    <name type="scientific">Helcococcus kunzii ATCC 51366</name>
    <dbReference type="NCBI Taxonomy" id="883114"/>
    <lineage>
        <taxon>Bacteria</taxon>
        <taxon>Bacillati</taxon>
        <taxon>Bacillota</taxon>
        <taxon>Tissierellia</taxon>
        <taxon>Tissierellales</taxon>
        <taxon>Peptoniphilaceae</taxon>
        <taxon>Helcococcus</taxon>
    </lineage>
</organism>
<feature type="domain" description="Aminoglycoside phosphotransferase" evidence="1">
    <location>
        <begin position="15"/>
        <end position="211"/>
    </location>
</feature>
<sequence>MDNIKNIVEKYNIVKIEPINKGWSVDDKYILIDKDNNKTILRISPPDQYEKRKRQYKMLQKVSTLDINTTKAIDFGLLDNDYVYMIISFIEGGDGIVMLHDADDETAYKFGYEAGCILQKIHSLDVGRQEKTWKENYQNKIERKIFAIENCGAKIEMQDEIIKYYRENAHIIDNQPIKFCHGDYHLGNMLIKDDDLGIIDFDKSAFADPYDELKTYRWNVIVNKYFQTALINSYFDNKIPDKFWKILKFYTAEAMISQLPWAMQFGKKDIEMAYFMIKKQLEWYQNLELDIPTWYMGIK</sequence>
<evidence type="ECO:0000313" key="3">
    <source>
        <dbReference type="Proteomes" id="UP000004191"/>
    </source>
</evidence>
<dbReference type="STRING" id="883114.HMPREF9709_00703"/>
<dbReference type="GeneID" id="96998707"/>
<dbReference type="Pfam" id="PF01636">
    <property type="entry name" value="APH"/>
    <property type="match status" value="1"/>
</dbReference>
<gene>
    <name evidence="2" type="ORF">HMPREF9709_00703</name>
</gene>
<comment type="caution">
    <text evidence="2">The sequence shown here is derived from an EMBL/GenBank/DDBJ whole genome shotgun (WGS) entry which is preliminary data.</text>
</comment>
<dbReference type="PANTHER" id="PTHR41283:SF1">
    <property type="entry name" value="AMINOGLYCOSIDE PHOSPHOTRANSFERASE DOMAIN-CONTAINING PROTEIN"/>
    <property type="match status" value="1"/>
</dbReference>
<dbReference type="InterPro" id="IPR011009">
    <property type="entry name" value="Kinase-like_dom_sf"/>
</dbReference>
<dbReference type="PANTHER" id="PTHR41283">
    <property type="entry name" value="AMINOGLYCOSIDE PHOSPHOTRANSFERASE"/>
    <property type="match status" value="1"/>
</dbReference>
<dbReference type="Proteomes" id="UP000004191">
    <property type="component" value="Unassembled WGS sequence"/>
</dbReference>
<proteinExistence type="predicted"/>
<dbReference type="PATRIC" id="fig|883114.3.peg.696"/>
<dbReference type="SUPFAM" id="SSF56112">
    <property type="entry name" value="Protein kinase-like (PK-like)"/>
    <property type="match status" value="1"/>
</dbReference>
<dbReference type="InterPro" id="IPR002575">
    <property type="entry name" value="Aminoglycoside_PTrfase"/>
</dbReference>
<name>H3NMZ2_9FIRM</name>
<protein>
    <recommendedName>
        <fullName evidence="1">Aminoglycoside phosphotransferase domain-containing protein</fullName>
    </recommendedName>
</protein>
<evidence type="ECO:0000313" key="2">
    <source>
        <dbReference type="EMBL" id="EHR34396.1"/>
    </source>
</evidence>
<dbReference type="OrthoDB" id="334783at2"/>
<dbReference type="Gene3D" id="3.90.1200.10">
    <property type="match status" value="1"/>
</dbReference>
<dbReference type="eggNOG" id="COG3173">
    <property type="taxonomic scope" value="Bacteria"/>
</dbReference>
<evidence type="ECO:0000259" key="1">
    <source>
        <dbReference type="Pfam" id="PF01636"/>
    </source>
</evidence>
<accession>H3NMZ2</accession>
<dbReference type="HOGENOM" id="CLU_078715_0_0_9"/>
<dbReference type="AlphaFoldDB" id="H3NMZ2"/>
<reference evidence="2 3" key="1">
    <citation type="submission" date="2012-01" db="EMBL/GenBank/DDBJ databases">
        <title>The Genome Sequence of Helcococcus kunzii ATCC 51366.</title>
        <authorList>
            <consortium name="The Broad Institute Genome Sequencing Platform"/>
            <person name="Earl A."/>
            <person name="Ward D."/>
            <person name="Feldgarden M."/>
            <person name="Gevers D."/>
            <person name="Huys G."/>
            <person name="Young S.K."/>
            <person name="Zeng Q."/>
            <person name="Gargeya S."/>
            <person name="Fitzgerald M."/>
            <person name="Haas B."/>
            <person name="Abouelleil A."/>
            <person name="Alvarado L."/>
            <person name="Arachchi H.M."/>
            <person name="Berlin A."/>
            <person name="Chapman S.B."/>
            <person name="Gearin G."/>
            <person name="Goldberg J."/>
            <person name="Griggs A."/>
            <person name="Gujja S."/>
            <person name="Hansen M."/>
            <person name="Heiman D."/>
            <person name="Howarth C."/>
            <person name="Larimer J."/>
            <person name="Lui A."/>
            <person name="MacDonald P.J.P."/>
            <person name="McCowen C."/>
            <person name="Montmayeur A."/>
            <person name="Murphy C."/>
            <person name="Neiman D."/>
            <person name="Pearson M."/>
            <person name="Priest M."/>
            <person name="Roberts A."/>
            <person name="Saif S."/>
            <person name="Shea T."/>
            <person name="Sisk P."/>
            <person name="Stolte C."/>
            <person name="Sykes S."/>
            <person name="Wortman J."/>
            <person name="Nusbaum C."/>
            <person name="Birren B."/>
        </authorList>
    </citation>
    <scope>NUCLEOTIDE SEQUENCE [LARGE SCALE GENOMIC DNA]</scope>
    <source>
        <strain evidence="2 3">ATCC 51366</strain>
    </source>
</reference>
<dbReference type="EMBL" id="AGEI01000020">
    <property type="protein sequence ID" value="EHR34396.1"/>
    <property type="molecule type" value="Genomic_DNA"/>
</dbReference>
<keyword evidence="3" id="KW-1185">Reference proteome</keyword>